<sequence>MDELLKQEVKDFLTTRRARITPAAAGLETQPWSDRRVPGLRREEVADLAGISLEYYIRFERGNLKGASPEILQSLAKALQLSPIEREHLHNLAYRADHPRNLPSAETPTAPLQDIVDAVTDKPAWIRNEQMDILATNRLCAELYAPIFKDLPDRPNTARHCFIGATAAQFWVDRDQFSAEFAAKLRLEYARRPSAPGLKELIDELHQKSSVFRENWASADVLSFGSGIKRFRHPTLGERDYKYETFNLNSAPGYVLSIYF</sequence>
<dbReference type="PROSITE" id="PS50943">
    <property type="entry name" value="HTH_CROC1"/>
    <property type="match status" value="1"/>
</dbReference>
<dbReference type="SUPFAM" id="SSF47413">
    <property type="entry name" value="lambda repressor-like DNA-binding domains"/>
    <property type="match status" value="1"/>
</dbReference>
<dbReference type="RefSeq" id="WP_003860535.1">
    <property type="nucleotide sequence ID" value="NZ_CP011309.1"/>
</dbReference>
<proteinExistence type="predicted"/>
<dbReference type="Pfam" id="PF01381">
    <property type="entry name" value="HTH_3"/>
    <property type="match status" value="1"/>
</dbReference>
<evidence type="ECO:0000259" key="1">
    <source>
        <dbReference type="PROSITE" id="PS50943"/>
    </source>
</evidence>
<dbReference type="GO" id="GO:0003677">
    <property type="term" value="F:DNA binding"/>
    <property type="evidence" value="ECO:0007669"/>
    <property type="project" value="InterPro"/>
</dbReference>
<dbReference type="InterPro" id="IPR010982">
    <property type="entry name" value="Lambda_DNA-bd_dom_sf"/>
</dbReference>
<dbReference type="EMBL" id="CP011309">
    <property type="protein sequence ID" value="AKF26546.1"/>
    <property type="molecule type" value="Genomic_DNA"/>
</dbReference>
<reference evidence="2 3" key="1">
    <citation type="submission" date="2015-04" db="EMBL/GenBank/DDBJ databases">
        <title>Complete Genome Sequence of Brevibacterium flavum ATCC 15168.</title>
        <authorList>
            <person name="Ahn J."/>
            <person name="Park G."/>
            <person name="Jeon W."/>
            <person name="Jang Y."/>
            <person name="Jang M."/>
            <person name="Lee H."/>
            <person name="Lee H."/>
        </authorList>
    </citation>
    <scope>NUCLEOTIDE SEQUENCE [LARGE SCALE GENOMIC DNA]</scope>
    <source>
        <strain evidence="2 3">ATCC 15168</strain>
    </source>
</reference>
<accession>A0A0F6Z4K9</accession>
<dbReference type="SMART" id="SM00530">
    <property type="entry name" value="HTH_XRE"/>
    <property type="match status" value="1"/>
</dbReference>
<dbReference type="CDD" id="cd00093">
    <property type="entry name" value="HTH_XRE"/>
    <property type="match status" value="1"/>
</dbReference>
<organism evidence="2 3">
    <name type="scientific">[Brevibacterium] flavum</name>
    <dbReference type="NCBI Taxonomy" id="92706"/>
    <lineage>
        <taxon>Bacteria</taxon>
        <taxon>Bacillati</taxon>
        <taxon>Actinomycetota</taxon>
        <taxon>Actinomycetes</taxon>
        <taxon>Mycobacteriales</taxon>
        <taxon>Corynebacteriaceae</taxon>
        <taxon>Corynebacterium</taxon>
    </lineage>
</organism>
<name>A0A0F6Z4K9_9CORY</name>
<dbReference type="AlphaFoldDB" id="A0A0F6Z4K9"/>
<dbReference type="Gene3D" id="3.30.450.180">
    <property type="match status" value="1"/>
</dbReference>
<evidence type="ECO:0000313" key="2">
    <source>
        <dbReference type="EMBL" id="AKF26546.1"/>
    </source>
</evidence>
<dbReference type="Proteomes" id="UP000034037">
    <property type="component" value="Chromosome"/>
</dbReference>
<dbReference type="PANTHER" id="PTHR35010">
    <property type="entry name" value="BLL4672 PROTEIN-RELATED"/>
    <property type="match status" value="1"/>
</dbReference>
<protein>
    <submittedName>
        <fullName evidence="2">XRE family transcriptional regulator</fullName>
    </submittedName>
</protein>
<feature type="domain" description="HTH cro/C1-type" evidence="1">
    <location>
        <begin position="39"/>
        <end position="86"/>
    </location>
</feature>
<dbReference type="Gene3D" id="1.10.260.40">
    <property type="entry name" value="lambda repressor-like DNA-binding domains"/>
    <property type="match status" value="1"/>
</dbReference>
<dbReference type="InterPro" id="IPR001387">
    <property type="entry name" value="Cro/C1-type_HTH"/>
</dbReference>
<gene>
    <name evidence="2" type="ORF">YH66_02780</name>
</gene>
<dbReference type="PANTHER" id="PTHR35010:SF2">
    <property type="entry name" value="BLL4672 PROTEIN"/>
    <property type="match status" value="1"/>
</dbReference>
<dbReference type="PATRIC" id="fig|92706.3.peg.576"/>
<keyword evidence="3" id="KW-1185">Reference proteome</keyword>
<evidence type="ECO:0000313" key="3">
    <source>
        <dbReference type="Proteomes" id="UP000034037"/>
    </source>
</evidence>
<dbReference type="InterPro" id="IPR041413">
    <property type="entry name" value="MLTR_LBD"/>
</dbReference>
<dbReference type="HOGENOM" id="CLU_057862_1_0_11"/>
<dbReference type="Pfam" id="PF17765">
    <property type="entry name" value="MLTR_LBD"/>
    <property type="match status" value="1"/>
</dbReference>